<evidence type="ECO:0000313" key="3">
    <source>
        <dbReference type="EMBL" id="SUA82011.1"/>
    </source>
</evidence>
<protein>
    <submittedName>
        <fullName evidence="3">Uncharacterized protein conserved in bacteria</fullName>
    </submittedName>
</protein>
<accession>A0A378Z010</accession>
<sequence length="217" mass="22418">MNPHALANAMRGLAQINAGTRSESRDGTISSYDPVAHAVKVLLQPEGTETGWIQLAAAAVGVGWGAVFAPSIGDAVKVDFVLGNAETPVAVARFFNDVDQAMPVPSGEYWMVHKFGAFMKMSNDGKVAINSQVEIDATAPTIVIQATANVNVQAGGQANITAPAINLGAAGQSLLSIITSAFMSLFNSHTHNETGTVTAAPNQQMGAAHMTSTVKAS</sequence>
<dbReference type="Pfam" id="PF04717">
    <property type="entry name" value="Phage_base_V"/>
    <property type="match status" value="1"/>
</dbReference>
<dbReference type="EMBL" id="UGSG01000001">
    <property type="protein sequence ID" value="SUA73831.1"/>
    <property type="molecule type" value="Genomic_DNA"/>
</dbReference>
<gene>
    <name evidence="2" type="ORF">NCTC13160_00003</name>
    <name evidence="3" type="ORF">NCTC13160_04885</name>
</gene>
<feature type="domain" description="Gp5/Type VI secretion system Vgr protein OB-fold" evidence="1">
    <location>
        <begin position="26"/>
        <end position="94"/>
    </location>
</feature>
<proteinExistence type="predicted"/>
<evidence type="ECO:0000259" key="1">
    <source>
        <dbReference type="Pfam" id="PF04717"/>
    </source>
</evidence>
<dbReference type="KEGG" id="ppnm:LV28_25270"/>
<name>A0A378Z010_9BURK</name>
<dbReference type="InterPro" id="IPR037026">
    <property type="entry name" value="Vgr_OB-fold_dom_sf"/>
</dbReference>
<dbReference type="Proteomes" id="UP000254573">
    <property type="component" value="Unassembled WGS sequence"/>
</dbReference>
<dbReference type="SUPFAM" id="SSF69255">
    <property type="entry name" value="gp5 N-terminal domain-like"/>
    <property type="match status" value="1"/>
</dbReference>
<dbReference type="InterPro" id="IPR006531">
    <property type="entry name" value="Gp5/Vgr_OB"/>
</dbReference>
<dbReference type="RefSeq" id="WP_052408642.1">
    <property type="nucleotide sequence ID" value="NZ_CP009553.3"/>
</dbReference>
<evidence type="ECO:0000313" key="4">
    <source>
        <dbReference type="Proteomes" id="UP000254573"/>
    </source>
</evidence>
<dbReference type="EMBL" id="UGSG01000001">
    <property type="protein sequence ID" value="SUA82011.1"/>
    <property type="molecule type" value="Genomic_DNA"/>
</dbReference>
<evidence type="ECO:0000313" key="2">
    <source>
        <dbReference type="EMBL" id="SUA73831.1"/>
    </source>
</evidence>
<dbReference type="AlphaFoldDB" id="A0A378Z010"/>
<dbReference type="Gene3D" id="2.40.50.230">
    <property type="entry name" value="Gp5 N-terminal domain"/>
    <property type="match status" value="1"/>
</dbReference>
<organism evidence="3 4">
    <name type="scientific">Pandoraea pnomenusa</name>
    <dbReference type="NCBI Taxonomy" id="93220"/>
    <lineage>
        <taxon>Bacteria</taxon>
        <taxon>Pseudomonadati</taxon>
        <taxon>Pseudomonadota</taxon>
        <taxon>Betaproteobacteria</taxon>
        <taxon>Burkholderiales</taxon>
        <taxon>Burkholderiaceae</taxon>
        <taxon>Pandoraea</taxon>
    </lineage>
</organism>
<reference evidence="3 4" key="1">
    <citation type="submission" date="2018-06" db="EMBL/GenBank/DDBJ databases">
        <authorList>
            <consortium name="Pathogen Informatics"/>
            <person name="Doyle S."/>
        </authorList>
    </citation>
    <scope>NUCLEOTIDE SEQUENCE [LARGE SCALE GENOMIC DNA]</scope>
    <source>
        <strain evidence="3 4">NCTC13160</strain>
    </source>
</reference>